<evidence type="ECO:0000256" key="8">
    <source>
        <dbReference type="ARBA" id="ARBA00023159"/>
    </source>
</evidence>
<dbReference type="Gene3D" id="1.10.10.10">
    <property type="entry name" value="Winged helix-like DNA-binding domain superfamily/Winged helix DNA-binding domain"/>
    <property type="match status" value="1"/>
</dbReference>
<sequence>MERASNNQPVDAAEAWAAFEARDRRHDGRFVVGVLSTGIYCRPSCPARHPKRENVRFFADGAGARDAGLRACKRCLPDHVAPDEAAVGAARVMIEEAGGPLPLALLGKRTGYSPSHLQRIFTRTLGLSPAAFGRALRLERAKVSLGAGASVTEAIYAAGYSAPSRFYAEAGALGVRPAAIRRKGEGMIIRYAKAATRFGALLVAATERGLCHIGFDSSPERLQADYPRAELVEDPDAPLITAALAAIEDPALAERLPVDVPGTAFQQRVWAELRKIPPGETRSYLDIARALGDPKATRAVGGANGKNPVAIIVPCHRVIAANGTLGGYAGGLERKKALLEAERAVAPGALL</sequence>
<dbReference type="Gene3D" id="1.10.10.60">
    <property type="entry name" value="Homeodomain-like"/>
    <property type="match status" value="1"/>
</dbReference>
<dbReference type="Pfam" id="PF12833">
    <property type="entry name" value="HTH_18"/>
    <property type="match status" value="1"/>
</dbReference>
<evidence type="ECO:0000313" key="15">
    <source>
        <dbReference type="Proteomes" id="UP001424459"/>
    </source>
</evidence>
<dbReference type="InterPro" id="IPR014048">
    <property type="entry name" value="MethylDNA_cys_MeTrfase_DNA-bd"/>
</dbReference>
<comment type="cofactor">
    <cofactor evidence="2">
        <name>Zn(2+)</name>
        <dbReference type="ChEBI" id="CHEBI:29105"/>
    </cofactor>
</comment>
<dbReference type="Pfam" id="PF02870">
    <property type="entry name" value="Methyltransf_1N"/>
    <property type="match status" value="1"/>
</dbReference>
<dbReference type="InterPro" id="IPR009057">
    <property type="entry name" value="Homeodomain-like_sf"/>
</dbReference>
<keyword evidence="5 12" id="KW-0808">Transferase</keyword>
<comment type="subcellular location">
    <subcellularLocation>
        <location evidence="12">Cytoplasm</location>
    </subcellularLocation>
</comment>
<dbReference type="EC" id="2.1.1.63" evidence="12"/>
<dbReference type="NCBIfam" id="TIGR00589">
    <property type="entry name" value="ogt"/>
    <property type="match status" value="1"/>
</dbReference>
<dbReference type="Pfam" id="PF02805">
    <property type="entry name" value="Ada_Zn_binding"/>
    <property type="match status" value="1"/>
</dbReference>
<organism evidence="14 15">
    <name type="scientific">Sphingomonas rosea</name>
    <dbReference type="NCBI Taxonomy" id="335605"/>
    <lineage>
        <taxon>Bacteria</taxon>
        <taxon>Pseudomonadati</taxon>
        <taxon>Pseudomonadota</taxon>
        <taxon>Alphaproteobacteria</taxon>
        <taxon>Sphingomonadales</taxon>
        <taxon>Sphingomonadaceae</taxon>
        <taxon>Sphingomonas</taxon>
    </lineage>
</organism>
<dbReference type="SMART" id="SM00342">
    <property type="entry name" value="HTH_ARAC"/>
    <property type="match status" value="1"/>
</dbReference>
<evidence type="ECO:0000256" key="3">
    <source>
        <dbReference type="ARBA" id="ARBA00022490"/>
    </source>
</evidence>
<dbReference type="Gene3D" id="3.40.10.10">
    <property type="entry name" value="DNA Methylphosphotriester Repair Domain"/>
    <property type="match status" value="1"/>
</dbReference>
<dbReference type="Pfam" id="PF01035">
    <property type="entry name" value="DNA_binding_1"/>
    <property type="match status" value="1"/>
</dbReference>
<evidence type="ECO:0000256" key="4">
    <source>
        <dbReference type="ARBA" id="ARBA00022603"/>
    </source>
</evidence>
<keyword evidence="3 12" id="KW-0963">Cytoplasm</keyword>
<keyword evidence="4 12" id="KW-0489">Methyltransferase</keyword>
<comment type="similarity">
    <text evidence="12">Belongs to the MGMT family.</text>
</comment>
<dbReference type="SUPFAM" id="SSF53155">
    <property type="entry name" value="Methylated DNA-protein cysteine methyltransferase domain"/>
    <property type="match status" value="1"/>
</dbReference>
<comment type="catalytic activity">
    <reaction evidence="1 12">
        <text>a 4-O-methyl-thymidine in DNA + L-cysteinyl-[protein] = a thymidine in DNA + S-methyl-L-cysteinyl-[protein]</text>
        <dbReference type="Rhea" id="RHEA:53428"/>
        <dbReference type="Rhea" id="RHEA-COMP:10131"/>
        <dbReference type="Rhea" id="RHEA-COMP:10132"/>
        <dbReference type="Rhea" id="RHEA-COMP:13555"/>
        <dbReference type="Rhea" id="RHEA-COMP:13556"/>
        <dbReference type="ChEBI" id="CHEBI:29950"/>
        <dbReference type="ChEBI" id="CHEBI:82612"/>
        <dbReference type="ChEBI" id="CHEBI:137386"/>
        <dbReference type="ChEBI" id="CHEBI:137387"/>
        <dbReference type="EC" id="2.1.1.63"/>
    </reaction>
</comment>
<keyword evidence="9" id="KW-0804">Transcription</keyword>
<evidence type="ECO:0000256" key="2">
    <source>
        <dbReference type="ARBA" id="ARBA00001947"/>
    </source>
</evidence>
<keyword evidence="10 12" id="KW-0234">DNA repair</keyword>
<keyword evidence="14" id="KW-0238">DNA-binding</keyword>
<proteinExistence type="inferred from homology"/>
<comment type="function">
    <text evidence="12">Involved in the cellular defense against the biological effects of O6-methylguanine (O6-MeG) and O4-methylthymine (O4-MeT) in DNA. Repairs the methylated nucleobase in DNA by stoichiometrically transferring the methyl group to a cysteine residue in the enzyme. This is a suicide reaction: the enzyme is irreversibly inactivated.</text>
</comment>
<dbReference type="GO" id="GO:0032259">
    <property type="term" value="P:methylation"/>
    <property type="evidence" value="ECO:0007669"/>
    <property type="project" value="UniProtKB-KW"/>
</dbReference>
<comment type="miscellaneous">
    <text evidence="12">This enzyme catalyzes only one turnover and therefore is not strictly catalytic. According to one definition, an enzyme is a biocatalyst that acts repeatedly and over many reaction cycles.</text>
</comment>
<dbReference type="HAMAP" id="MF_00772">
    <property type="entry name" value="OGT"/>
    <property type="match status" value="1"/>
</dbReference>
<evidence type="ECO:0000256" key="12">
    <source>
        <dbReference type="HAMAP-Rule" id="MF_00772"/>
    </source>
</evidence>
<dbReference type="CDD" id="cd06445">
    <property type="entry name" value="ATase"/>
    <property type="match status" value="1"/>
</dbReference>
<dbReference type="PROSITE" id="PS00374">
    <property type="entry name" value="MGMT"/>
    <property type="match status" value="1"/>
</dbReference>
<dbReference type="GO" id="GO:0003677">
    <property type="term" value="F:DNA binding"/>
    <property type="evidence" value="ECO:0007669"/>
    <property type="project" value="UniProtKB-KW"/>
</dbReference>
<keyword evidence="15" id="KW-1185">Reference proteome</keyword>
<evidence type="ECO:0000256" key="6">
    <source>
        <dbReference type="ARBA" id="ARBA00022763"/>
    </source>
</evidence>
<comment type="caution">
    <text evidence="14">The sequence shown here is derived from an EMBL/GenBank/DDBJ whole genome shotgun (WGS) entry which is preliminary data.</text>
</comment>
<comment type="catalytic activity">
    <reaction evidence="11 12">
        <text>a 6-O-methyl-2'-deoxyguanosine in DNA + L-cysteinyl-[protein] = S-methyl-L-cysteinyl-[protein] + a 2'-deoxyguanosine in DNA</text>
        <dbReference type="Rhea" id="RHEA:24000"/>
        <dbReference type="Rhea" id="RHEA-COMP:10131"/>
        <dbReference type="Rhea" id="RHEA-COMP:10132"/>
        <dbReference type="Rhea" id="RHEA-COMP:11367"/>
        <dbReference type="Rhea" id="RHEA-COMP:11368"/>
        <dbReference type="ChEBI" id="CHEBI:29950"/>
        <dbReference type="ChEBI" id="CHEBI:82612"/>
        <dbReference type="ChEBI" id="CHEBI:85445"/>
        <dbReference type="ChEBI" id="CHEBI:85448"/>
        <dbReference type="EC" id="2.1.1.63"/>
    </reaction>
</comment>
<dbReference type="PIRSF" id="PIRSF000409">
    <property type="entry name" value="Ada"/>
    <property type="match status" value="1"/>
</dbReference>
<evidence type="ECO:0000256" key="10">
    <source>
        <dbReference type="ARBA" id="ARBA00023204"/>
    </source>
</evidence>
<dbReference type="SUPFAM" id="SSF46689">
    <property type="entry name" value="Homeodomain-like"/>
    <property type="match status" value="1"/>
</dbReference>
<dbReference type="SUPFAM" id="SSF46767">
    <property type="entry name" value="Methylated DNA-protein cysteine methyltransferase, C-terminal domain"/>
    <property type="match status" value="1"/>
</dbReference>
<keyword evidence="6 12" id="KW-0227">DNA damage</keyword>
<dbReference type="InterPro" id="IPR018060">
    <property type="entry name" value="HTH_AraC"/>
</dbReference>
<evidence type="ECO:0000256" key="7">
    <source>
        <dbReference type="ARBA" id="ARBA00023015"/>
    </source>
</evidence>
<evidence type="ECO:0000256" key="1">
    <source>
        <dbReference type="ARBA" id="ARBA00001286"/>
    </source>
</evidence>
<reference evidence="15" key="1">
    <citation type="journal article" date="2019" name="Int. J. Syst. Evol. Microbiol.">
        <title>The Global Catalogue of Microorganisms (GCM) 10K type strain sequencing project: providing services to taxonomists for standard genome sequencing and annotation.</title>
        <authorList>
            <consortium name="The Broad Institute Genomics Platform"/>
            <consortium name="The Broad Institute Genome Sequencing Center for Infectious Disease"/>
            <person name="Wu L."/>
            <person name="Ma J."/>
        </authorList>
    </citation>
    <scope>NUCLEOTIDE SEQUENCE [LARGE SCALE GENOMIC DNA]</scope>
    <source>
        <strain evidence="15">JCM 17564</strain>
    </source>
</reference>
<dbReference type="InterPro" id="IPR035451">
    <property type="entry name" value="Ada-like_dom_sf"/>
</dbReference>
<evidence type="ECO:0000256" key="11">
    <source>
        <dbReference type="ARBA" id="ARBA00049348"/>
    </source>
</evidence>
<accession>A0ABP7U9D7</accession>
<name>A0ABP7U9D7_9SPHN</name>
<evidence type="ECO:0000259" key="13">
    <source>
        <dbReference type="PROSITE" id="PS01124"/>
    </source>
</evidence>
<evidence type="ECO:0000313" key="14">
    <source>
        <dbReference type="EMBL" id="GAA4038378.1"/>
    </source>
</evidence>
<dbReference type="InterPro" id="IPR023546">
    <property type="entry name" value="MGMT"/>
</dbReference>
<protein>
    <recommendedName>
        <fullName evidence="12">Methylated-DNA--protein-cysteine methyltransferase</fullName>
        <ecNumber evidence="12">2.1.1.63</ecNumber>
    </recommendedName>
    <alternativeName>
        <fullName evidence="12">6-O-methylguanine-DNA methyltransferase</fullName>
        <shortName evidence="12">MGMT</shortName>
    </alternativeName>
    <alternativeName>
        <fullName evidence="12">O-6-methylguanine-DNA-alkyltransferase</fullName>
    </alternativeName>
</protein>
<dbReference type="PROSITE" id="PS01124">
    <property type="entry name" value="HTH_ARAC_FAMILY_2"/>
    <property type="match status" value="1"/>
</dbReference>
<keyword evidence="7" id="KW-0805">Transcription regulation</keyword>
<dbReference type="RefSeq" id="WP_344696837.1">
    <property type="nucleotide sequence ID" value="NZ_BAABBR010000001.1"/>
</dbReference>
<gene>
    <name evidence="14" type="primary">ada</name>
    <name evidence="14" type="ORF">GCM10022281_18970</name>
</gene>
<dbReference type="PANTHER" id="PTHR10815:SF5">
    <property type="entry name" value="METHYLATED-DNA--PROTEIN-CYSTEINE METHYLTRANSFERASE"/>
    <property type="match status" value="1"/>
</dbReference>
<dbReference type="InterPro" id="IPR001497">
    <property type="entry name" value="MethylDNA_cys_MeTrfase_AS"/>
</dbReference>
<feature type="domain" description="HTH araC/xylS-type" evidence="13">
    <location>
        <begin position="84"/>
        <end position="166"/>
    </location>
</feature>
<evidence type="ECO:0000256" key="9">
    <source>
        <dbReference type="ARBA" id="ARBA00023163"/>
    </source>
</evidence>
<dbReference type="InterPro" id="IPR004026">
    <property type="entry name" value="Ada_DNA_repair_Zn-bd"/>
</dbReference>
<dbReference type="GO" id="GO:0008168">
    <property type="term" value="F:methyltransferase activity"/>
    <property type="evidence" value="ECO:0007669"/>
    <property type="project" value="UniProtKB-KW"/>
</dbReference>
<evidence type="ECO:0000256" key="5">
    <source>
        <dbReference type="ARBA" id="ARBA00022679"/>
    </source>
</evidence>
<dbReference type="Proteomes" id="UP001424459">
    <property type="component" value="Unassembled WGS sequence"/>
</dbReference>
<dbReference type="InterPro" id="IPR036631">
    <property type="entry name" value="MGMT_N_sf"/>
</dbReference>
<dbReference type="InterPro" id="IPR008332">
    <property type="entry name" value="MethylG_MeTrfase_N"/>
</dbReference>
<dbReference type="PANTHER" id="PTHR10815">
    <property type="entry name" value="METHYLATED-DNA--PROTEIN-CYSTEINE METHYLTRANSFERASE"/>
    <property type="match status" value="1"/>
</dbReference>
<dbReference type="SUPFAM" id="SSF57884">
    <property type="entry name" value="Ada DNA repair protein, N-terminal domain (N-Ada 10)"/>
    <property type="match status" value="1"/>
</dbReference>
<dbReference type="Gene3D" id="3.30.160.70">
    <property type="entry name" value="Methylated DNA-protein cysteine methyltransferase domain"/>
    <property type="match status" value="1"/>
</dbReference>
<dbReference type="InterPro" id="IPR036217">
    <property type="entry name" value="MethylDNA_cys_MeTrfase_DNAb"/>
</dbReference>
<dbReference type="InterPro" id="IPR036388">
    <property type="entry name" value="WH-like_DNA-bd_sf"/>
</dbReference>
<feature type="active site" description="Nucleophile; methyl group acceptor" evidence="12">
    <location>
        <position position="315"/>
    </location>
</feature>
<dbReference type="InterPro" id="IPR016221">
    <property type="entry name" value="Bifunct_regulatory_prot_Ada"/>
</dbReference>
<keyword evidence="8" id="KW-0010">Activator</keyword>
<dbReference type="EMBL" id="BAABBR010000001">
    <property type="protein sequence ID" value="GAA4038378.1"/>
    <property type="molecule type" value="Genomic_DNA"/>
</dbReference>